<evidence type="ECO:0000256" key="3">
    <source>
        <dbReference type="ARBA" id="ARBA00022598"/>
    </source>
</evidence>
<dbReference type="GO" id="GO:0006281">
    <property type="term" value="P:DNA repair"/>
    <property type="evidence" value="ECO:0007669"/>
    <property type="project" value="InterPro"/>
</dbReference>
<comment type="caution">
    <text evidence="7">The sequence shown here is derived from an EMBL/GenBank/DDBJ whole genome shotgun (WGS) entry which is preliminary data.</text>
</comment>
<dbReference type="CDD" id="cd07971">
    <property type="entry name" value="OBF_DNA_ligase_LigD"/>
    <property type="match status" value="1"/>
</dbReference>
<dbReference type="InterPro" id="IPR014146">
    <property type="entry name" value="LigD_ligase_dom"/>
</dbReference>
<sequence length="326" mass="35172">MEPMLAVAGRLPGGPGWAYEFKWDGVRVLADLRGGAVSLSSRSGRDVTATYPELAGLGAVTADALLDGEVVAFDEEMRPSFARLAGRMNVTDPKTARRLARTTPVAYLVFDLLRLDGRDLRRLPYRERRELLDTLAPEGPHWITPPVSHDGPAAMAISAAQGLEGVVAKRLDSPYLPGARSAAWVKVKHLVTGDYLIGGWTSGKRELSSLVLGELTGEGLLYRGRVGTGFGEAEQRSLAAELAPLAVGRSPFAVEVPRRDAAAVHWVRPVLAVEVAYAQLTPQGRVRHARFLRRRPDKDLGPNDAASLPARVIDSEVGDRPSRVPG</sequence>
<evidence type="ECO:0000313" key="8">
    <source>
        <dbReference type="Proteomes" id="UP000548476"/>
    </source>
</evidence>
<dbReference type="EMBL" id="JACHGT010000004">
    <property type="protein sequence ID" value="MBB6034428.1"/>
    <property type="molecule type" value="Genomic_DNA"/>
</dbReference>
<dbReference type="SUPFAM" id="SSF50249">
    <property type="entry name" value="Nucleic acid-binding proteins"/>
    <property type="match status" value="1"/>
</dbReference>
<dbReference type="CDD" id="cd07906">
    <property type="entry name" value="Adenylation_DNA_ligase_LigD_LigC"/>
    <property type="match status" value="1"/>
</dbReference>
<accession>A0A841FKT3</accession>
<dbReference type="PROSITE" id="PS50160">
    <property type="entry name" value="DNA_LIGASE_A3"/>
    <property type="match status" value="1"/>
</dbReference>
<dbReference type="SUPFAM" id="SSF56091">
    <property type="entry name" value="DNA ligase/mRNA capping enzyme, catalytic domain"/>
    <property type="match status" value="1"/>
</dbReference>
<gene>
    <name evidence="7" type="ORF">HNR73_002278</name>
</gene>
<dbReference type="AlphaFoldDB" id="A0A841FKT3"/>
<comment type="similarity">
    <text evidence="1">Belongs to the ATP-dependent DNA ligase family.</text>
</comment>
<feature type="region of interest" description="Disordered" evidence="5">
    <location>
        <begin position="293"/>
        <end position="326"/>
    </location>
</feature>
<dbReference type="InterPro" id="IPR016059">
    <property type="entry name" value="DNA_ligase_ATP-dep_CS"/>
</dbReference>
<keyword evidence="3 7" id="KW-0436">Ligase</keyword>
<evidence type="ECO:0000259" key="6">
    <source>
        <dbReference type="PROSITE" id="PS50160"/>
    </source>
</evidence>
<dbReference type="InterPro" id="IPR050191">
    <property type="entry name" value="ATP-dep_DNA_ligase"/>
</dbReference>
<dbReference type="Pfam" id="PF04679">
    <property type="entry name" value="DNA_ligase_A_C"/>
    <property type="match status" value="1"/>
</dbReference>
<feature type="compositionally biased region" description="Basic and acidic residues" evidence="5">
    <location>
        <begin position="313"/>
        <end position="326"/>
    </location>
</feature>
<dbReference type="Gene3D" id="2.40.50.140">
    <property type="entry name" value="Nucleic acid-binding proteins"/>
    <property type="match status" value="1"/>
</dbReference>
<keyword evidence="8" id="KW-1185">Reference proteome</keyword>
<dbReference type="Gene3D" id="3.30.470.30">
    <property type="entry name" value="DNA ligase/mRNA capping enzyme"/>
    <property type="match status" value="1"/>
</dbReference>
<dbReference type="InterPro" id="IPR012340">
    <property type="entry name" value="NA-bd_OB-fold"/>
</dbReference>
<feature type="domain" description="ATP-dependent DNA ligase family profile" evidence="6">
    <location>
        <begin position="98"/>
        <end position="219"/>
    </location>
</feature>
<dbReference type="PANTHER" id="PTHR45674">
    <property type="entry name" value="DNA LIGASE 1/3 FAMILY MEMBER"/>
    <property type="match status" value="1"/>
</dbReference>
<dbReference type="Proteomes" id="UP000548476">
    <property type="component" value="Unassembled WGS sequence"/>
</dbReference>
<evidence type="ECO:0000256" key="1">
    <source>
        <dbReference type="ARBA" id="ARBA00007572"/>
    </source>
</evidence>
<dbReference type="EC" id="6.5.1.1" evidence="2"/>
<dbReference type="Gene3D" id="3.30.1490.70">
    <property type="match status" value="1"/>
</dbReference>
<dbReference type="InterPro" id="IPR012310">
    <property type="entry name" value="DNA_ligase_ATP-dep_cent"/>
</dbReference>
<name>A0A841FKT3_9ACTN</name>
<dbReference type="GO" id="GO:0006310">
    <property type="term" value="P:DNA recombination"/>
    <property type="evidence" value="ECO:0007669"/>
    <property type="project" value="InterPro"/>
</dbReference>
<evidence type="ECO:0000313" key="7">
    <source>
        <dbReference type="EMBL" id="MBB6034428.1"/>
    </source>
</evidence>
<dbReference type="GO" id="GO:0005524">
    <property type="term" value="F:ATP binding"/>
    <property type="evidence" value="ECO:0007669"/>
    <property type="project" value="InterPro"/>
</dbReference>
<evidence type="ECO:0000256" key="4">
    <source>
        <dbReference type="ARBA" id="ARBA00034003"/>
    </source>
</evidence>
<evidence type="ECO:0000256" key="2">
    <source>
        <dbReference type="ARBA" id="ARBA00012727"/>
    </source>
</evidence>
<comment type="catalytic activity">
    <reaction evidence="4">
        <text>ATP + (deoxyribonucleotide)n-3'-hydroxyl + 5'-phospho-(deoxyribonucleotide)m = (deoxyribonucleotide)n+m + AMP + diphosphate.</text>
        <dbReference type="EC" id="6.5.1.1"/>
    </reaction>
</comment>
<dbReference type="InterPro" id="IPR012309">
    <property type="entry name" value="DNA_ligase_ATP-dep_C"/>
</dbReference>
<dbReference type="PANTHER" id="PTHR45674:SF4">
    <property type="entry name" value="DNA LIGASE 1"/>
    <property type="match status" value="1"/>
</dbReference>
<organism evidence="7 8">
    <name type="scientific">Phytomonospora endophytica</name>
    <dbReference type="NCBI Taxonomy" id="714109"/>
    <lineage>
        <taxon>Bacteria</taxon>
        <taxon>Bacillati</taxon>
        <taxon>Actinomycetota</taxon>
        <taxon>Actinomycetes</taxon>
        <taxon>Micromonosporales</taxon>
        <taxon>Micromonosporaceae</taxon>
        <taxon>Phytomonospora</taxon>
    </lineage>
</organism>
<dbReference type="NCBIfam" id="TIGR02779">
    <property type="entry name" value="NHEJ_ligase_lig"/>
    <property type="match status" value="1"/>
</dbReference>
<dbReference type="GO" id="GO:0003910">
    <property type="term" value="F:DNA ligase (ATP) activity"/>
    <property type="evidence" value="ECO:0007669"/>
    <property type="project" value="UniProtKB-EC"/>
</dbReference>
<reference evidence="7 8" key="1">
    <citation type="submission" date="2020-08" db="EMBL/GenBank/DDBJ databases">
        <title>Genomic Encyclopedia of Type Strains, Phase IV (KMG-IV): sequencing the most valuable type-strain genomes for metagenomic binning, comparative biology and taxonomic classification.</title>
        <authorList>
            <person name="Goeker M."/>
        </authorList>
    </citation>
    <scope>NUCLEOTIDE SEQUENCE [LARGE SCALE GENOMIC DNA]</scope>
    <source>
        <strain evidence="7 8">YIM 65646</strain>
    </source>
</reference>
<dbReference type="PROSITE" id="PS00697">
    <property type="entry name" value="DNA_LIGASE_A1"/>
    <property type="match status" value="1"/>
</dbReference>
<evidence type="ECO:0000256" key="5">
    <source>
        <dbReference type="SAM" id="MobiDB-lite"/>
    </source>
</evidence>
<proteinExistence type="inferred from homology"/>
<dbReference type="Pfam" id="PF01068">
    <property type="entry name" value="DNA_ligase_A_M"/>
    <property type="match status" value="1"/>
</dbReference>
<protein>
    <recommendedName>
        <fullName evidence="2">DNA ligase (ATP)</fullName>
        <ecNumber evidence="2">6.5.1.1</ecNumber>
    </recommendedName>
</protein>